<reference evidence="3 4" key="1">
    <citation type="journal article" date="2012" name="J. Bacteriol.">
        <title>Genome Sequence of the Filamentous Bacterium Fibrisoma limi BUZ 3T.</title>
        <authorList>
            <person name="Filippini M."/>
            <person name="Qi W."/>
            <person name="Jaenicke S."/>
            <person name="Goesmann A."/>
            <person name="Smits T.H."/>
            <person name="Bagheri H.C."/>
        </authorList>
    </citation>
    <scope>NUCLEOTIDE SEQUENCE [LARGE SCALE GENOMIC DNA]</scope>
    <source>
        <strain evidence="4">BUZ 3T</strain>
    </source>
</reference>
<keyword evidence="4" id="KW-1185">Reference proteome</keyword>
<evidence type="ECO:0008006" key="5">
    <source>
        <dbReference type="Google" id="ProtNLM"/>
    </source>
</evidence>
<dbReference type="AlphaFoldDB" id="I2GE93"/>
<dbReference type="EMBL" id="CAIT01000005">
    <property type="protein sequence ID" value="CCH52218.1"/>
    <property type="molecule type" value="Genomic_DNA"/>
</dbReference>
<evidence type="ECO:0000313" key="3">
    <source>
        <dbReference type="EMBL" id="CCH52218.1"/>
    </source>
</evidence>
<dbReference type="InterPro" id="IPR013783">
    <property type="entry name" value="Ig-like_fold"/>
</dbReference>
<proteinExistence type="inferred from homology"/>
<dbReference type="STRING" id="1185876.BN8_01201"/>
<dbReference type="Gene3D" id="2.60.40.10">
    <property type="entry name" value="Immunoglobulins"/>
    <property type="match status" value="1"/>
</dbReference>
<comment type="caution">
    <text evidence="3">The sequence shown here is derived from an EMBL/GenBank/DDBJ whole genome shotgun (WGS) entry which is preliminary data.</text>
</comment>
<organism evidence="3 4">
    <name type="scientific">Fibrisoma limi BUZ 3</name>
    <dbReference type="NCBI Taxonomy" id="1185876"/>
    <lineage>
        <taxon>Bacteria</taxon>
        <taxon>Pseudomonadati</taxon>
        <taxon>Bacteroidota</taxon>
        <taxon>Cytophagia</taxon>
        <taxon>Cytophagales</taxon>
        <taxon>Spirosomataceae</taxon>
        <taxon>Fibrisoma</taxon>
    </lineage>
</organism>
<protein>
    <recommendedName>
        <fullName evidence="5">Cellulase Ig-like domain-containing protein</fullName>
    </recommendedName>
</protein>
<sequence length="699" mass="77921">MSGSLSGNNRTTLKMVRLLFTSLILSVSLVTVSAQPRPNITIKGKPFVNQAGYNLGEAKRFTVPGAADGTAFTVKEAGSGKVVYKGIIKDYVGYFTDFNPAGSTKEYIVSVPGHGESVPFWVADHLMEKVSTRLAYQFFIDVRGGYTTSLLPSNVTGGGPSRDGGGHGLETVFEGLLYASNPALFDRWTKELRQYGNKVYPVVPPDDTEPDSDHGEYGERPYAEYRKMPDLIKLLLWHAEFAYNNVGYNGKAGGAYENLRDFDGTRVFGYQGQPMQSFDYQNLLDQLAATCAFYHAFLKPYLPEKTYRQYRATCLQRWEIYERQKEVRYWVNSKKWIDEGWREFNEMGNAYGQGLLRNLLMYEAERHEPNGGESARFLKYAQDCATDIIKNWNFDNEWHTWAMRNAEHITPQALALFLMLEPEKCPVGTKEKLAAWADYIKRRSNNLWQYRTHSDTEWAHRKSKEIGTVCGLGGSLFAVAQVLNDPKLREIGWSQVNNVFGLNPSGCHLGNKSAARVALNGYWAGVEQGWPYIHSFGAGELAYCRGTIDGSPTNSGFPFNPDSASLSDRPNLYATEGWCLTNRAWMTSVTFSTFGSHVVRILNKQNQPITNAKPGDVVTLELKAALNQDWTKPEDGYVLVTAGNTSATKVALTETGPNTGLFRAAYTIPDGSNLLTVSYGYLGFQKKAILTLNGANAAK</sequence>
<dbReference type="SUPFAM" id="SSF81296">
    <property type="entry name" value="E set domains"/>
    <property type="match status" value="1"/>
</dbReference>
<dbReference type="GO" id="GO:0008810">
    <property type="term" value="F:cellulase activity"/>
    <property type="evidence" value="ECO:0007669"/>
    <property type="project" value="InterPro"/>
</dbReference>
<gene>
    <name evidence="3" type="ORF">BN8_01201</name>
</gene>
<feature type="region of interest" description="Disordered" evidence="2">
    <location>
        <begin position="200"/>
        <end position="219"/>
    </location>
</feature>
<evidence type="ECO:0000313" key="4">
    <source>
        <dbReference type="Proteomes" id="UP000009309"/>
    </source>
</evidence>
<dbReference type="GO" id="GO:0005975">
    <property type="term" value="P:carbohydrate metabolic process"/>
    <property type="evidence" value="ECO:0007669"/>
    <property type="project" value="InterPro"/>
</dbReference>
<dbReference type="Proteomes" id="UP000009309">
    <property type="component" value="Unassembled WGS sequence"/>
</dbReference>
<name>I2GE93_9BACT</name>
<dbReference type="CDD" id="cd02850">
    <property type="entry name" value="E_set_Cellulase_N"/>
    <property type="match status" value="1"/>
</dbReference>
<dbReference type="eggNOG" id="ENOG502Z90V">
    <property type="taxonomic scope" value="Bacteria"/>
</dbReference>
<dbReference type="InterPro" id="IPR004197">
    <property type="entry name" value="Cellulase_Ig-like"/>
</dbReference>
<accession>I2GE93</accession>
<dbReference type="InterPro" id="IPR014756">
    <property type="entry name" value="Ig_E-set"/>
</dbReference>
<evidence type="ECO:0000256" key="1">
    <source>
        <dbReference type="ARBA" id="ARBA00007072"/>
    </source>
</evidence>
<comment type="similarity">
    <text evidence="1">Belongs to the glycosyl hydrolase 9 (cellulase E) family.</text>
</comment>
<evidence type="ECO:0000256" key="2">
    <source>
        <dbReference type="SAM" id="MobiDB-lite"/>
    </source>
</evidence>